<dbReference type="InterPro" id="IPR029489">
    <property type="entry name" value="OGT/SEC/SPY_C"/>
</dbReference>
<accession>A0ABD3RES1</accession>
<comment type="caution">
    <text evidence="7">The sequence shown here is derived from an EMBL/GenBank/DDBJ whole genome shotgun (WGS) entry which is preliminary data.</text>
</comment>
<evidence type="ECO:0000313" key="8">
    <source>
        <dbReference type="Proteomes" id="UP001530377"/>
    </source>
</evidence>
<keyword evidence="8" id="KW-1185">Reference proteome</keyword>
<organism evidence="7 8">
    <name type="scientific">Cyclostephanos tholiformis</name>
    <dbReference type="NCBI Taxonomy" id="382380"/>
    <lineage>
        <taxon>Eukaryota</taxon>
        <taxon>Sar</taxon>
        <taxon>Stramenopiles</taxon>
        <taxon>Ochrophyta</taxon>
        <taxon>Bacillariophyta</taxon>
        <taxon>Coscinodiscophyceae</taxon>
        <taxon>Thalassiosirophycidae</taxon>
        <taxon>Stephanodiscales</taxon>
        <taxon>Stephanodiscaceae</taxon>
        <taxon>Cyclostephanos</taxon>
    </lineage>
</organism>
<dbReference type="Gene3D" id="3.40.50.11380">
    <property type="match status" value="1"/>
</dbReference>
<dbReference type="Proteomes" id="UP001530377">
    <property type="component" value="Unassembled WGS sequence"/>
</dbReference>
<dbReference type="InterPro" id="IPR051939">
    <property type="entry name" value="Glycosyltr_41/O-GlcNAc_trsf"/>
</dbReference>
<sequence length="676" mass="76170">HGKTGGDGGGGGGGGGGGVQRLLRRASELSLTQHTDGATSSEYREVWKRLLSLRPRNAEANYQYGIILVLQGGGEKKSSVAKGIELVRRTVDPSYVDNPVALNHPLGLMISSFVGRYYHQEKMTQTALPIVERGSAANPNDICLAAMSATMVLSQTPNSLPQEDGIISTYLERTERLLGRLKTEPDWVLDERVLSTYPGAGPDPYQHCMIDMFRLSFYYRADVALVASRYYQLSTRIWPDLNYVSDRAKTWMDADTRPLSKTRVQRKIRLGIVSPNFTFRHSVVEDFKGTMSRLDRTLFDITYIYIDERGETVDPFVYTHSNDKLLVLRKEESDVGNGAWMKRWYPTIEELEFDILFYLDLTMGPITTRLAMAKLAPVQAVSHGHPLTSGIPPTIMNYYISWGLAELDYDIAKTHYTEELKLLPTKSLHQYYTPRADENVSMMDGMNYRSLVDDGRAKTFPEIAPDGHWYTCMQKPFKLFPEIDPLICGVLRDDPLGRVILHRSAKESQAIFINRLSRAGCDTDRIFFLDALPHHQLLALYALSDVILDSYPAGGCTTTREVLAIGKALVTLPARFLGGRWSYAYYHIMGDDVLNRLVIAESPEEYVMLAVTLGTSAEIRNDAERRIKNSVDALYERWDSVRGWNEVLLDISPVIIDDYYYLNGSSDLSSIGNDEL</sequence>
<dbReference type="PANTHER" id="PTHR44835">
    <property type="entry name" value="UDP-N-ACETYLGLUCOSAMINE--PEPTIDE N-ACETYLGLUCOSAMINYLTRANSFERASE SPINDLY-RELATED"/>
    <property type="match status" value="1"/>
</dbReference>
<dbReference type="Pfam" id="PF13844">
    <property type="entry name" value="Glyco_transf_41"/>
    <property type="match status" value="1"/>
</dbReference>
<keyword evidence="5" id="KW-0802">TPR repeat</keyword>
<evidence type="ECO:0000259" key="6">
    <source>
        <dbReference type="Pfam" id="PF13844"/>
    </source>
</evidence>
<feature type="domain" description="O-GlcNAc transferase C-terminal" evidence="6">
    <location>
        <begin position="473"/>
        <end position="628"/>
    </location>
</feature>
<keyword evidence="2" id="KW-0328">Glycosyltransferase</keyword>
<evidence type="ECO:0000256" key="4">
    <source>
        <dbReference type="ARBA" id="ARBA00022737"/>
    </source>
</evidence>
<proteinExistence type="predicted"/>
<keyword evidence="4" id="KW-0677">Repeat</keyword>
<dbReference type="GO" id="GO:0016757">
    <property type="term" value="F:glycosyltransferase activity"/>
    <property type="evidence" value="ECO:0007669"/>
    <property type="project" value="UniProtKB-KW"/>
</dbReference>
<feature type="non-terminal residue" evidence="7">
    <location>
        <position position="1"/>
    </location>
</feature>
<dbReference type="EMBL" id="JALLPB020000253">
    <property type="protein sequence ID" value="KAL3811557.1"/>
    <property type="molecule type" value="Genomic_DNA"/>
</dbReference>
<protein>
    <recommendedName>
        <fullName evidence="6">O-GlcNAc transferase C-terminal domain-containing protein</fullName>
    </recommendedName>
</protein>
<evidence type="ECO:0000256" key="3">
    <source>
        <dbReference type="ARBA" id="ARBA00022679"/>
    </source>
</evidence>
<name>A0ABD3RES1_9STRA</name>
<gene>
    <name evidence="7" type="ORF">ACHAXA_009686</name>
</gene>
<evidence type="ECO:0000256" key="5">
    <source>
        <dbReference type="ARBA" id="ARBA00022803"/>
    </source>
</evidence>
<dbReference type="SUPFAM" id="SSF53756">
    <property type="entry name" value="UDP-Glycosyltransferase/glycogen phosphorylase"/>
    <property type="match status" value="1"/>
</dbReference>
<dbReference type="AlphaFoldDB" id="A0ABD3RES1"/>
<dbReference type="PANTHER" id="PTHR44835:SF1">
    <property type="entry name" value="PROTEIN O-GLCNAC TRANSFERASE"/>
    <property type="match status" value="1"/>
</dbReference>
<keyword evidence="3" id="KW-0808">Transferase</keyword>
<evidence type="ECO:0000256" key="1">
    <source>
        <dbReference type="ARBA" id="ARBA00004922"/>
    </source>
</evidence>
<dbReference type="Gene3D" id="3.40.50.2000">
    <property type="entry name" value="Glycogen Phosphorylase B"/>
    <property type="match status" value="1"/>
</dbReference>
<evidence type="ECO:0000256" key="2">
    <source>
        <dbReference type="ARBA" id="ARBA00022676"/>
    </source>
</evidence>
<reference evidence="7 8" key="1">
    <citation type="submission" date="2024-10" db="EMBL/GenBank/DDBJ databases">
        <title>Updated reference genomes for cyclostephanoid diatoms.</title>
        <authorList>
            <person name="Roberts W.R."/>
            <person name="Alverson A.J."/>
        </authorList>
    </citation>
    <scope>NUCLEOTIDE SEQUENCE [LARGE SCALE GENOMIC DNA]</scope>
    <source>
        <strain evidence="7 8">AJA228-03</strain>
    </source>
</reference>
<comment type="pathway">
    <text evidence="1">Protein modification; protein glycosylation.</text>
</comment>
<evidence type="ECO:0000313" key="7">
    <source>
        <dbReference type="EMBL" id="KAL3811557.1"/>
    </source>
</evidence>